<feature type="transmembrane region" description="Helical" evidence="1">
    <location>
        <begin position="28"/>
        <end position="46"/>
    </location>
</feature>
<organism evidence="2 3">
    <name type="scientific">Metabacillus flavus</name>
    <dbReference type="NCBI Taxonomy" id="2823519"/>
    <lineage>
        <taxon>Bacteria</taxon>
        <taxon>Bacillati</taxon>
        <taxon>Bacillota</taxon>
        <taxon>Bacilli</taxon>
        <taxon>Bacillales</taxon>
        <taxon>Bacillaceae</taxon>
        <taxon>Metabacillus</taxon>
    </lineage>
</organism>
<keyword evidence="3" id="KW-1185">Reference proteome</keyword>
<reference evidence="2 3" key="1">
    <citation type="submission" date="2021-04" db="EMBL/GenBank/DDBJ databases">
        <title>Metabacillus sp. strain KIGAM252 whole genome sequence.</title>
        <authorList>
            <person name="Seo M.-J."/>
            <person name="Cho E.-S."/>
            <person name="Hwang C.Y."/>
            <person name="Yoon D.J."/>
        </authorList>
    </citation>
    <scope>NUCLEOTIDE SEQUENCE [LARGE SCALE GENOMIC DNA]</scope>
    <source>
        <strain evidence="2 3">KIGAM252</strain>
    </source>
</reference>
<keyword evidence="1" id="KW-0472">Membrane</keyword>
<protein>
    <submittedName>
        <fullName evidence="2">Uncharacterized protein</fullName>
    </submittedName>
</protein>
<evidence type="ECO:0000256" key="1">
    <source>
        <dbReference type="SAM" id="Phobius"/>
    </source>
</evidence>
<gene>
    <name evidence="2" type="ORF">J9317_02145</name>
</gene>
<accession>A0ABS5LAB5</accession>
<proteinExistence type="predicted"/>
<name>A0ABS5LAB5_9BACI</name>
<keyword evidence="1" id="KW-0812">Transmembrane</keyword>
<feature type="transmembrane region" description="Helical" evidence="1">
    <location>
        <begin position="5"/>
        <end position="22"/>
    </location>
</feature>
<dbReference type="Proteomes" id="UP000682403">
    <property type="component" value="Unassembled WGS sequence"/>
</dbReference>
<comment type="caution">
    <text evidence="2">The sequence shown here is derived from an EMBL/GenBank/DDBJ whole genome shotgun (WGS) entry which is preliminary data.</text>
</comment>
<dbReference type="EMBL" id="JAGVRK010000001">
    <property type="protein sequence ID" value="MBS2967574.1"/>
    <property type="molecule type" value="Genomic_DNA"/>
</dbReference>
<evidence type="ECO:0000313" key="2">
    <source>
        <dbReference type="EMBL" id="MBS2967574.1"/>
    </source>
</evidence>
<keyword evidence="1" id="KW-1133">Transmembrane helix</keyword>
<sequence>MLKLILYSFAGAVILLAFFKFAEITWQLAAFGGFAALLFLAVETIIKKRSSISS</sequence>
<evidence type="ECO:0000313" key="3">
    <source>
        <dbReference type="Proteomes" id="UP000682403"/>
    </source>
</evidence>
<dbReference type="RefSeq" id="WP_211556121.1">
    <property type="nucleotide sequence ID" value="NZ_JAGVRK010000001.1"/>
</dbReference>